<dbReference type="PROSITE" id="PS50949">
    <property type="entry name" value="HTH_GNTR"/>
    <property type="match status" value="1"/>
</dbReference>
<proteinExistence type="predicted"/>
<dbReference type="CDD" id="cd07377">
    <property type="entry name" value="WHTH_GntR"/>
    <property type="match status" value="1"/>
</dbReference>
<dbReference type="eggNOG" id="COG1802">
    <property type="taxonomic scope" value="Bacteria"/>
</dbReference>
<dbReference type="SUPFAM" id="SSF48008">
    <property type="entry name" value="GntR ligand-binding domain-like"/>
    <property type="match status" value="1"/>
</dbReference>
<evidence type="ECO:0000256" key="1">
    <source>
        <dbReference type="ARBA" id="ARBA00023015"/>
    </source>
</evidence>
<gene>
    <name evidence="5" type="ordered locus">AciPR4_1590</name>
</gene>
<dbReference type="InterPro" id="IPR008920">
    <property type="entry name" value="TF_FadR/GntR_C"/>
</dbReference>
<evidence type="ECO:0000259" key="4">
    <source>
        <dbReference type="PROSITE" id="PS50949"/>
    </source>
</evidence>
<dbReference type="SUPFAM" id="SSF46785">
    <property type="entry name" value="Winged helix' DNA-binding domain"/>
    <property type="match status" value="1"/>
</dbReference>
<keyword evidence="6" id="KW-1185">Reference proteome</keyword>
<dbReference type="GO" id="GO:0003700">
    <property type="term" value="F:DNA-binding transcription factor activity"/>
    <property type="evidence" value="ECO:0007669"/>
    <property type="project" value="InterPro"/>
</dbReference>
<sequence>MVQKTRAEKMQKLPVQQNLTALAYESIKRHILEGKVTAEVRLTEESLSQQLGISKSPIREALNGLQNEGLIRIEPRRGAYLRVFSLQEVKDLYDLREVLEVYAVSTARITPQLLDKLEASIEQTGQFLQSDDRIGHIEEDARFHGLIAKAAGNEELCRVLGTIQNQIWLLRCQTYDLSSSSAPEAHRAILKALRNEDSKQAKSAMREHISLVRKRLLTHLAVDELQK</sequence>
<dbReference type="Pfam" id="PF00392">
    <property type="entry name" value="GntR"/>
    <property type="match status" value="1"/>
</dbReference>
<dbReference type="Gene3D" id="1.10.10.10">
    <property type="entry name" value="Winged helix-like DNA-binding domain superfamily/Winged helix DNA-binding domain"/>
    <property type="match status" value="1"/>
</dbReference>
<dbReference type="Proteomes" id="UP000006844">
    <property type="component" value="Chromosome"/>
</dbReference>
<dbReference type="AlphaFoldDB" id="E8V2J2"/>
<dbReference type="SMART" id="SM00345">
    <property type="entry name" value="HTH_GNTR"/>
    <property type="match status" value="1"/>
</dbReference>
<dbReference type="STRING" id="401053.AciPR4_1590"/>
<name>E8V2J2_TERSS</name>
<evidence type="ECO:0000256" key="2">
    <source>
        <dbReference type="ARBA" id="ARBA00023125"/>
    </source>
</evidence>
<dbReference type="KEGG" id="tsa:AciPR4_1590"/>
<dbReference type="InterPro" id="IPR011711">
    <property type="entry name" value="GntR_C"/>
</dbReference>
<reference evidence="5 6" key="1">
    <citation type="journal article" date="2012" name="Stand. Genomic Sci.">
        <title>Complete genome sequence of Terriglobus saanensis type strain SP1PR4(T), an Acidobacteria from tundra soil.</title>
        <authorList>
            <person name="Rawat S.R."/>
            <person name="Mannisto M.K."/>
            <person name="Starovoytov V."/>
            <person name="Goodwin L."/>
            <person name="Nolan M."/>
            <person name="Hauser L."/>
            <person name="Land M."/>
            <person name="Davenport K.W."/>
            <person name="Woyke T."/>
            <person name="Haggblom M.M."/>
        </authorList>
    </citation>
    <scope>NUCLEOTIDE SEQUENCE</scope>
    <source>
        <strain evidence="6">ATCC BAA-1853 / DSM 23119 / SP1PR4</strain>
    </source>
</reference>
<dbReference type="SMART" id="SM00895">
    <property type="entry name" value="FCD"/>
    <property type="match status" value="1"/>
</dbReference>
<evidence type="ECO:0000313" key="5">
    <source>
        <dbReference type="EMBL" id="ADV82410.1"/>
    </source>
</evidence>
<keyword evidence="2" id="KW-0238">DNA-binding</keyword>
<dbReference type="EMBL" id="CP002467">
    <property type="protein sequence ID" value="ADV82410.1"/>
    <property type="molecule type" value="Genomic_DNA"/>
</dbReference>
<dbReference type="GO" id="GO:0003677">
    <property type="term" value="F:DNA binding"/>
    <property type="evidence" value="ECO:0007669"/>
    <property type="project" value="UniProtKB-KW"/>
</dbReference>
<keyword evidence="3" id="KW-0804">Transcription</keyword>
<evidence type="ECO:0000313" key="6">
    <source>
        <dbReference type="Proteomes" id="UP000006844"/>
    </source>
</evidence>
<dbReference type="PANTHER" id="PTHR43537:SF24">
    <property type="entry name" value="GLUCONATE OPERON TRANSCRIPTIONAL REPRESSOR"/>
    <property type="match status" value="1"/>
</dbReference>
<dbReference type="InterPro" id="IPR036388">
    <property type="entry name" value="WH-like_DNA-bd_sf"/>
</dbReference>
<keyword evidence="1" id="KW-0805">Transcription regulation</keyword>
<feature type="domain" description="HTH gntR-type" evidence="4">
    <location>
        <begin position="17"/>
        <end position="84"/>
    </location>
</feature>
<dbReference type="InterPro" id="IPR036390">
    <property type="entry name" value="WH_DNA-bd_sf"/>
</dbReference>
<dbReference type="PANTHER" id="PTHR43537">
    <property type="entry name" value="TRANSCRIPTIONAL REGULATOR, GNTR FAMILY"/>
    <property type="match status" value="1"/>
</dbReference>
<evidence type="ECO:0000256" key="3">
    <source>
        <dbReference type="ARBA" id="ARBA00023163"/>
    </source>
</evidence>
<dbReference type="InterPro" id="IPR000524">
    <property type="entry name" value="Tscrpt_reg_HTH_GntR"/>
</dbReference>
<organism evidence="5 6">
    <name type="scientific">Terriglobus saanensis (strain ATCC BAA-1853 / DSM 23119 / SP1PR4)</name>
    <dbReference type="NCBI Taxonomy" id="401053"/>
    <lineage>
        <taxon>Bacteria</taxon>
        <taxon>Pseudomonadati</taxon>
        <taxon>Acidobacteriota</taxon>
        <taxon>Terriglobia</taxon>
        <taxon>Terriglobales</taxon>
        <taxon>Acidobacteriaceae</taxon>
        <taxon>Terriglobus</taxon>
    </lineage>
</organism>
<protein>
    <submittedName>
        <fullName evidence="5">Transcriptional regulator, GntR family</fullName>
    </submittedName>
</protein>
<dbReference type="Pfam" id="PF07729">
    <property type="entry name" value="FCD"/>
    <property type="match status" value="1"/>
</dbReference>
<dbReference type="Gene3D" id="1.20.120.530">
    <property type="entry name" value="GntR ligand-binding domain-like"/>
    <property type="match status" value="1"/>
</dbReference>
<dbReference type="PRINTS" id="PR00035">
    <property type="entry name" value="HTHGNTR"/>
</dbReference>
<dbReference type="HOGENOM" id="CLU_017584_5_1_0"/>
<dbReference type="OrthoDB" id="9781630at2"/>
<accession>E8V2J2</accession>